<protein>
    <submittedName>
        <fullName evidence="2">ATP/GTP-binding protein</fullName>
    </submittedName>
</protein>
<dbReference type="OrthoDB" id="4476065at2"/>
<dbReference type="InterPro" id="IPR027417">
    <property type="entry name" value="P-loop_NTPase"/>
</dbReference>
<dbReference type="Pfam" id="PF19993">
    <property type="entry name" value="DO-GTPase2"/>
    <property type="match status" value="1"/>
</dbReference>
<dbReference type="AlphaFoldDB" id="A0A5Q6RRS4"/>
<evidence type="ECO:0000313" key="3">
    <source>
        <dbReference type="Proteomes" id="UP000307768"/>
    </source>
</evidence>
<sequence length="395" mass="44320">MAKYPRVREQHIAVFGESGSGKTVLVSSFYGPAQAGAKSNDLWDLVAEDTGQGNRLLQNYLGMRDDTKAPLATRFESTTYYFSVKLKSGDNPASKKRAFDTLRLAWHDYPGEWFEESPSTDEEANRRIDTFRSLLRSDVALFLVDGQKLLDYEGHEERYLTLLLTNFRQGVLRLKEDLLADEARLTEFPRIWILALSKADLLPDWTVQTFRDLVIRKANDDVDRLREAIQGVLETPGALSIGEDFMLLSSAKFELSPADSAPVEINVTQQVGLDLILPVASVLPLERRVQWSERMEIPRRVLDSLADGAEVLAVALLGGRFLQVDKLVAKVPKVGPLAKVALPALVAAVKLSETQLREINSAAREKRDYLTAMLTQFRLDLDQAVTDKLFIRSLK</sequence>
<reference evidence="2 3" key="1">
    <citation type="submission" date="2019-09" db="EMBL/GenBank/DDBJ databases">
        <title>Mumia zhuanghuii sp. nov. isolated from the intestinal contents of plateau pika (Ochotona curzoniae) in the Qinghai-Tibet plateau of China.</title>
        <authorList>
            <person name="Tian Z."/>
        </authorList>
    </citation>
    <scope>NUCLEOTIDE SEQUENCE [LARGE SCALE GENOMIC DNA]</scope>
    <source>
        <strain evidence="3">350</strain>
    </source>
</reference>
<evidence type="ECO:0000259" key="1">
    <source>
        <dbReference type="Pfam" id="PF19993"/>
    </source>
</evidence>
<dbReference type="EMBL" id="VDFQ02000005">
    <property type="protein sequence ID" value="KAA1420690.1"/>
    <property type="molecule type" value="Genomic_DNA"/>
</dbReference>
<accession>A0A5Q6RRS4</accession>
<feature type="domain" description="Double-GTPase 2" evidence="1">
    <location>
        <begin position="11"/>
        <end position="179"/>
    </location>
</feature>
<dbReference type="RefSeq" id="WP_149770859.1">
    <property type="nucleotide sequence ID" value="NZ_VDFQ02000005.1"/>
</dbReference>
<dbReference type="Gene3D" id="3.40.50.300">
    <property type="entry name" value="P-loop containing nucleotide triphosphate hydrolases"/>
    <property type="match status" value="1"/>
</dbReference>
<dbReference type="SUPFAM" id="SSF52540">
    <property type="entry name" value="P-loop containing nucleoside triphosphate hydrolases"/>
    <property type="match status" value="1"/>
</dbReference>
<comment type="caution">
    <text evidence="2">The sequence shown here is derived from an EMBL/GenBank/DDBJ whole genome shotgun (WGS) entry which is preliminary data.</text>
</comment>
<evidence type="ECO:0000313" key="2">
    <source>
        <dbReference type="EMBL" id="KAA1420690.1"/>
    </source>
</evidence>
<dbReference type="Proteomes" id="UP000307768">
    <property type="component" value="Unassembled WGS sequence"/>
</dbReference>
<dbReference type="InterPro" id="IPR045528">
    <property type="entry name" value="DO-GTPase2"/>
</dbReference>
<organism evidence="2 3">
    <name type="scientific">Mumia zhuanghuii</name>
    <dbReference type="NCBI Taxonomy" id="2585211"/>
    <lineage>
        <taxon>Bacteria</taxon>
        <taxon>Bacillati</taxon>
        <taxon>Actinomycetota</taxon>
        <taxon>Actinomycetes</taxon>
        <taxon>Propionibacteriales</taxon>
        <taxon>Nocardioidaceae</taxon>
        <taxon>Mumia</taxon>
    </lineage>
</organism>
<name>A0A5Q6RRS4_9ACTN</name>
<gene>
    <name evidence="2" type="ORF">FE697_017275</name>
</gene>
<proteinExistence type="predicted"/>